<name>A0A6C0E1U5_9ZZZZ</name>
<dbReference type="EMBL" id="MN739690">
    <property type="protein sequence ID" value="QHT21375.1"/>
    <property type="molecule type" value="Genomic_DNA"/>
</dbReference>
<organism evidence="1">
    <name type="scientific">viral metagenome</name>
    <dbReference type="NCBI Taxonomy" id="1070528"/>
    <lineage>
        <taxon>unclassified sequences</taxon>
        <taxon>metagenomes</taxon>
        <taxon>organismal metagenomes</taxon>
    </lineage>
</organism>
<accession>A0A6C0E1U5</accession>
<sequence>MSFILKVVLTRYLYDLEGVVRSLHQAMVERDYEKAIFWAYEMYYSGFRKEVLNILWRRYAEKFSANHPKLGFYIRSKIDIDQPACISTVLKNLTMKNPGVPEPANVRFVNVKEYHIEKYRTREPAGDTKPWKYLAAVCKYAISPRKEEDNAKERLTTFRERWLYHASFSSIWRERILAHSGKVDETSREVTFCGEEEDAFYEKYGFEPEEQSIELQKRCMGIFDTIL</sequence>
<dbReference type="AlphaFoldDB" id="A0A6C0E1U5"/>
<proteinExistence type="predicted"/>
<evidence type="ECO:0000313" key="1">
    <source>
        <dbReference type="EMBL" id="QHT21375.1"/>
    </source>
</evidence>
<protein>
    <submittedName>
        <fullName evidence="1">Uncharacterized protein</fullName>
    </submittedName>
</protein>
<reference evidence="1" key="1">
    <citation type="journal article" date="2020" name="Nature">
        <title>Giant virus diversity and host interactions through global metagenomics.</title>
        <authorList>
            <person name="Schulz F."/>
            <person name="Roux S."/>
            <person name="Paez-Espino D."/>
            <person name="Jungbluth S."/>
            <person name="Walsh D.A."/>
            <person name="Denef V.J."/>
            <person name="McMahon K.D."/>
            <person name="Konstantinidis K.T."/>
            <person name="Eloe-Fadrosh E.A."/>
            <person name="Kyrpides N.C."/>
            <person name="Woyke T."/>
        </authorList>
    </citation>
    <scope>NUCLEOTIDE SEQUENCE</scope>
    <source>
        <strain evidence="1">GVMAG-M-3300023174-92</strain>
    </source>
</reference>